<proteinExistence type="predicted"/>
<feature type="domain" description="Helix-turn-helix" evidence="1">
    <location>
        <begin position="43"/>
        <end position="91"/>
    </location>
</feature>
<accession>A0A077M9Q7</accession>
<evidence type="ECO:0000259" key="1">
    <source>
        <dbReference type="Pfam" id="PF12728"/>
    </source>
</evidence>
<organism evidence="2 3">
    <name type="scientific">Nostocoides jenkinsii Ben 74</name>
    <dbReference type="NCBI Taxonomy" id="1193518"/>
    <lineage>
        <taxon>Bacteria</taxon>
        <taxon>Bacillati</taxon>
        <taxon>Actinomycetota</taxon>
        <taxon>Actinomycetes</taxon>
        <taxon>Micrococcales</taxon>
        <taxon>Intrasporangiaceae</taxon>
        <taxon>Nostocoides</taxon>
    </lineage>
</organism>
<dbReference type="AlphaFoldDB" id="A0A077M9Q7"/>
<reference evidence="2 3" key="1">
    <citation type="journal article" date="2013" name="ISME J.">
        <title>A metabolic model for members of the genus Tetrasphaera involved in enhanced biological phosphorus removal.</title>
        <authorList>
            <person name="Kristiansen R."/>
            <person name="Nguyen H.T.T."/>
            <person name="Saunders A.M."/>
            <person name="Nielsen J.L."/>
            <person name="Wimmer R."/>
            <person name="Le V.Q."/>
            <person name="McIlroy S.J."/>
            <person name="Petrovski S."/>
            <person name="Seviour R.J."/>
            <person name="Calteau A."/>
            <person name="Nielsen K.L."/>
            <person name="Nielsen P.H."/>
        </authorList>
    </citation>
    <scope>NUCLEOTIDE SEQUENCE [LARGE SCALE GENOMIC DNA]</scope>
    <source>
        <strain evidence="2 3">Ben 74</strain>
    </source>
</reference>
<keyword evidence="3" id="KW-1185">Reference proteome</keyword>
<dbReference type="Proteomes" id="UP000035720">
    <property type="component" value="Unassembled WGS sequence"/>
</dbReference>
<name>A0A077M9Q7_9MICO</name>
<dbReference type="EMBL" id="CAJC01000171">
    <property type="protein sequence ID" value="CCI54096.1"/>
    <property type="molecule type" value="Genomic_DNA"/>
</dbReference>
<dbReference type="InterPro" id="IPR010093">
    <property type="entry name" value="SinI_DNA-bd"/>
</dbReference>
<sequence>MHTSSPVTSALAYRVFRWPSGELMQALVDMDTATAEATQLTLLLTLSEVASHLRCTRRSVEREVARRHLQVVHIGRSVRVERRELDRYVDSLRESDEG</sequence>
<evidence type="ECO:0000313" key="2">
    <source>
        <dbReference type="EMBL" id="CCI54096.1"/>
    </source>
</evidence>
<dbReference type="STRING" id="1193518.BN13_590022"/>
<dbReference type="Pfam" id="PF12728">
    <property type="entry name" value="HTH_17"/>
    <property type="match status" value="1"/>
</dbReference>
<dbReference type="InterPro" id="IPR041657">
    <property type="entry name" value="HTH_17"/>
</dbReference>
<dbReference type="NCBIfam" id="TIGR01764">
    <property type="entry name" value="excise"/>
    <property type="match status" value="1"/>
</dbReference>
<comment type="caution">
    <text evidence="2">The sequence shown here is derived from an EMBL/GenBank/DDBJ whole genome shotgun (WGS) entry which is preliminary data.</text>
</comment>
<protein>
    <recommendedName>
        <fullName evidence="1">Helix-turn-helix domain-containing protein</fullName>
    </recommendedName>
</protein>
<evidence type="ECO:0000313" key="3">
    <source>
        <dbReference type="Proteomes" id="UP000035720"/>
    </source>
</evidence>
<gene>
    <name evidence="2" type="ORF">BN13_590022</name>
</gene>
<dbReference type="GO" id="GO:0003677">
    <property type="term" value="F:DNA binding"/>
    <property type="evidence" value="ECO:0007669"/>
    <property type="project" value="InterPro"/>
</dbReference>